<gene>
    <name evidence="1" type="ORF">KGB56_25840</name>
</gene>
<dbReference type="InterPro" id="IPR036457">
    <property type="entry name" value="PPM-type-like_dom_sf"/>
</dbReference>
<keyword evidence="2" id="KW-1185">Reference proteome</keyword>
<evidence type="ECO:0000313" key="2">
    <source>
        <dbReference type="Proteomes" id="UP000680706"/>
    </source>
</evidence>
<evidence type="ECO:0000313" key="1">
    <source>
        <dbReference type="EMBL" id="QUS59040.1"/>
    </source>
</evidence>
<dbReference type="RefSeq" id="WP_083646366.1">
    <property type="nucleotide sequence ID" value="NZ_CP074129.1"/>
</dbReference>
<proteinExistence type="predicted"/>
<dbReference type="EMBL" id="CP074129">
    <property type="protein sequence ID" value="QUS59040.1"/>
    <property type="molecule type" value="Genomic_DNA"/>
</dbReference>
<protein>
    <recommendedName>
        <fullName evidence="3">PPM-type phosphatase domain-containing protein</fullName>
    </recommendedName>
</protein>
<accession>A0ABX8AWH1</accession>
<name>A0ABX8AWH1_9HYPH</name>
<dbReference type="Proteomes" id="UP000680706">
    <property type="component" value="Plasmid pAb134-03"/>
</dbReference>
<evidence type="ECO:0008006" key="3">
    <source>
        <dbReference type="Google" id="ProtNLM"/>
    </source>
</evidence>
<sequence>METNLEFNICWRSQKGSKTPANQDYGGAAVLTDTALYIIADGSTYGRDSGKLAQSIVYNLVDWYVETNGEFSFEALIEQLQKAHKSLSKTFPTSSASYAILHLDKTLQSRLIHAGDCLIGRGIETPPIQWQIKPHTLVNALLDAPIDEIAKNGLRNRLTRSFRAKEFIAPSTKLIEAKSNSFILATDGFWAELSEEEQSTFIAGHDIEITSTCDDKSVLCIEILGKVSKERLWHRDNFYLRKQSNCC</sequence>
<dbReference type="SUPFAM" id="SSF81606">
    <property type="entry name" value="PP2C-like"/>
    <property type="match status" value="1"/>
</dbReference>
<geneLocation type="plasmid" evidence="1 2">
    <name>pAb134-03</name>
</geneLocation>
<dbReference type="Gene3D" id="3.60.40.10">
    <property type="entry name" value="PPM-type phosphatase domain"/>
    <property type="match status" value="1"/>
</dbReference>
<reference evidence="1 2" key="1">
    <citation type="journal article" date="2021" name="Angew. Chem. Int. Ed. Engl.">
        <title>A novel family of nonribosomal peptides modulate collective behavior in Pseudovibrio bacteria isolated from marine sponges.</title>
        <authorList>
            <person name="Ioca L.P."/>
            <person name="Dai Y."/>
            <person name="Kunakom S."/>
            <person name="Diaz-Espinosa J."/>
            <person name="Krunic A."/>
            <person name="Crnkovic C.M."/>
            <person name="Orjala J."/>
            <person name="Sanchez L.M."/>
            <person name="Ferreira A.G."/>
            <person name="Berlinck R.G.S."/>
            <person name="Eustaquio A.S."/>
        </authorList>
    </citation>
    <scope>NUCLEOTIDE SEQUENCE [LARGE SCALE GENOMIC DNA]</scope>
    <source>
        <strain evidence="1 2">Ab134</strain>
        <plasmid evidence="1 2">pAb134-03</plasmid>
    </source>
</reference>
<organism evidence="1 2">
    <name type="scientific">Pseudovibrio brasiliensis</name>
    <dbReference type="NCBI Taxonomy" id="1898042"/>
    <lineage>
        <taxon>Bacteria</taxon>
        <taxon>Pseudomonadati</taxon>
        <taxon>Pseudomonadota</taxon>
        <taxon>Alphaproteobacteria</taxon>
        <taxon>Hyphomicrobiales</taxon>
        <taxon>Stappiaceae</taxon>
        <taxon>Pseudovibrio</taxon>
    </lineage>
</organism>
<keyword evidence="1" id="KW-0614">Plasmid</keyword>